<dbReference type="SUPFAM" id="SSF55874">
    <property type="entry name" value="ATPase domain of HSP90 chaperone/DNA topoisomerase II/histidine kinase"/>
    <property type="match status" value="1"/>
</dbReference>
<evidence type="ECO:0000313" key="9">
    <source>
        <dbReference type="Proteomes" id="UP000515561"/>
    </source>
</evidence>
<dbReference type="InterPro" id="IPR005467">
    <property type="entry name" value="His_kinase_dom"/>
</dbReference>
<dbReference type="GO" id="GO:0000155">
    <property type="term" value="F:phosphorelay sensor kinase activity"/>
    <property type="evidence" value="ECO:0007669"/>
    <property type="project" value="InterPro"/>
</dbReference>
<dbReference type="FunFam" id="1.10.287.130:FF:000001">
    <property type="entry name" value="Two-component sensor histidine kinase"/>
    <property type="match status" value="1"/>
</dbReference>
<dbReference type="SMART" id="SM00388">
    <property type="entry name" value="HisKA"/>
    <property type="match status" value="1"/>
</dbReference>
<evidence type="ECO:0000256" key="7">
    <source>
        <dbReference type="ARBA" id="ARBA00023012"/>
    </source>
</evidence>
<dbReference type="RefSeq" id="WP_184093449.1">
    <property type="nucleotide sequence ID" value="NZ_AP023367.1"/>
</dbReference>
<dbReference type="PANTHER" id="PTHR45453:SF3">
    <property type="entry name" value="HISTIDINE KINASE"/>
    <property type="match status" value="1"/>
</dbReference>
<evidence type="ECO:0000256" key="2">
    <source>
        <dbReference type="ARBA" id="ARBA00004370"/>
    </source>
</evidence>
<keyword evidence="5" id="KW-0808">Transferase</keyword>
<keyword evidence="4" id="KW-0597">Phosphoprotein</keyword>
<gene>
    <name evidence="8" type="ORF">acsn021_32350</name>
</gene>
<dbReference type="EMBL" id="AP023367">
    <property type="protein sequence ID" value="BCJ95666.1"/>
    <property type="molecule type" value="Genomic_DNA"/>
</dbReference>
<dbReference type="EC" id="2.7.13.3" evidence="3"/>
<dbReference type="InterPro" id="IPR036890">
    <property type="entry name" value="HATPase_C_sf"/>
</dbReference>
<comment type="subcellular location">
    <subcellularLocation>
        <location evidence="2">Membrane</location>
    </subcellularLocation>
</comment>
<dbReference type="Gene3D" id="1.10.287.130">
    <property type="match status" value="1"/>
</dbReference>
<dbReference type="SMART" id="SM00387">
    <property type="entry name" value="HATPase_c"/>
    <property type="match status" value="1"/>
</dbReference>
<dbReference type="PROSITE" id="PS50109">
    <property type="entry name" value="HIS_KIN"/>
    <property type="match status" value="1"/>
</dbReference>
<dbReference type="InterPro" id="IPR036097">
    <property type="entry name" value="HisK_dim/P_sf"/>
</dbReference>
<dbReference type="InterPro" id="IPR003594">
    <property type="entry name" value="HATPase_dom"/>
</dbReference>
<evidence type="ECO:0000256" key="1">
    <source>
        <dbReference type="ARBA" id="ARBA00000085"/>
    </source>
</evidence>
<dbReference type="GO" id="GO:0004721">
    <property type="term" value="F:phosphoprotein phosphatase activity"/>
    <property type="evidence" value="ECO:0007669"/>
    <property type="project" value="TreeGrafter"/>
</dbReference>
<dbReference type="InterPro" id="IPR003661">
    <property type="entry name" value="HisK_dim/P_dom"/>
</dbReference>
<dbReference type="Pfam" id="PF00512">
    <property type="entry name" value="HisKA"/>
    <property type="match status" value="1"/>
</dbReference>
<dbReference type="SUPFAM" id="SSF158472">
    <property type="entry name" value="HAMP domain-like"/>
    <property type="match status" value="1"/>
</dbReference>
<dbReference type="Proteomes" id="UP000515561">
    <property type="component" value="Chromosome"/>
</dbReference>
<dbReference type="CDD" id="cd00082">
    <property type="entry name" value="HisKA"/>
    <property type="match status" value="1"/>
</dbReference>
<dbReference type="CDD" id="cd06225">
    <property type="entry name" value="HAMP"/>
    <property type="match status" value="1"/>
</dbReference>
<evidence type="ECO:0000313" key="8">
    <source>
        <dbReference type="EMBL" id="BCJ95666.1"/>
    </source>
</evidence>
<evidence type="ECO:0000256" key="3">
    <source>
        <dbReference type="ARBA" id="ARBA00012438"/>
    </source>
</evidence>
<dbReference type="SUPFAM" id="SSF47384">
    <property type="entry name" value="Homodimeric domain of signal transducing histidine kinase"/>
    <property type="match status" value="1"/>
</dbReference>
<dbReference type="InterPro" id="IPR050351">
    <property type="entry name" value="BphY/WalK/GraS-like"/>
</dbReference>
<reference evidence="8 9" key="1">
    <citation type="journal article" date="2016" name="Int. J. Syst. Evol. Microbiol.">
        <title>Descriptions of Anaerotaenia torta gen. nov., sp. nov. and Anaerocolumna cellulosilytica gen. nov., sp. nov. isolated from a methanogenic reactor of cattle waste.</title>
        <authorList>
            <person name="Uek A."/>
            <person name="Ohtaki Y."/>
            <person name="Kaku N."/>
            <person name="Ueki K."/>
        </authorList>
    </citation>
    <scope>NUCLEOTIDE SEQUENCE [LARGE SCALE GENOMIC DNA]</scope>
    <source>
        <strain evidence="8 9">SN021</strain>
    </source>
</reference>
<proteinExistence type="predicted"/>
<accession>A0A6S6R0U3</accession>
<evidence type="ECO:0000256" key="5">
    <source>
        <dbReference type="ARBA" id="ARBA00022679"/>
    </source>
</evidence>
<dbReference type="Gene3D" id="3.30.565.10">
    <property type="entry name" value="Histidine kinase-like ATPase, C-terminal domain"/>
    <property type="match status" value="1"/>
</dbReference>
<dbReference type="Gene3D" id="6.10.340.10">
    <property type="match status" value="1"/>
</dbReference>
<dbReference type="Pfam" id="PF00672">
    <property type="entry name" value="HAMP"/>
    <property type="match status" value="1"/>
</dbReference>
<dbReference type="GO" id="GO:0005886">
    <property type="term" value="C:plasma membrane"/>
    <property type="evidence" value="ECO:0007669"/>
    <property type="project" value="TreeGrafter"/>
</dbReference>
<dbReference type="InterPro" id="IPR003660">
    <property type="entry name" value="HAMP_dom"/>
</dbReference>
<dbReference type="SMART" id="SM00304">
    <property type="entry name" value="HAMP"/>
    <property type="match status" value="1"/>
</dbReference>
<dbReference type="PROSITE" id="PS50885">
    <property type="entry name" value="HAMP"/>
    <property type="match status" value="1"/>
</dbReference>
<protein>
    <recommendedName>
        <fullName evidence="3">histidine kinase</fullName>
        <ecNumber evidence="3">2.7.13.3</ecNumber>
    </recommendedName>
</protein>
<keyword evidence="6" id="KW-0418">Kinase</keyword>
<organism evidence="8 9">
    <name type="scientific">Anaerocolumna cellulosilytica</name>
    <dbReference type="NCBI Taxonomy" id="433286"/>
    <lineage>
        <taxon>Bacteria</taxon>
        <taxon>Bacillati</taxon>
        <taxon>Bacillota</taxon>
        <taxon>Clostridia</taxon>
        <taxon>Lachnospirales</taxon>
        <taxon>Lachnospiraceae</taxon>
        <taxon>Anaerocolumna</taxon>
    </lineage>
</organism>
<comment type="catalytic activity">
    <reaction evidence="1">
        <text>ATP + protein L-histidine = ADP + protein N-phospho-L-histidine.</text>
        <dbReference type="EC" id="2.7.13.3"/>
    </reaction>
</comment>
<keyword evidence="9" id="KW-1185">Reference proteome</keyword>
<dbReference type="PANTHER" id="PTHR45453">
    <property type="entry name" value="PHOSPHATE REGULON SENSOR PROTEIN PHOR"/>
    <property type="match status" value="1"/>
</dbReference>
<dbReference type="GO" id="GO:0016036">
    <property type="term" value="P:cellular response to phosphate starvation"/>
    <property type="evidence" value="ECO:0007669"/>
    <property type="project" value="TreeGrafter"/>
</dbReference>
<dbReference type="AlphaFoldDB" id="A0A6S6R0U3"/>
<sequence>MKFRLKTVSKHSIRMKLTITLTISILLIIVILWVLNRTFLGGYYLHSKNNILGKTYSDINAMFPKNTKIINFSDSQILENELNIERMEDNRNVSINILPTEKKPIIWFDQSKWKPVSFLQYGNSYWETLEMIRDYALQLNKPYITGYITYQRYDVKKQANYMELIGFLDNDYIIYIRSNLESMKESTAISNQFLAYVGAVVVILSSGIMLYISKRFSNPILQLSGIARRISDLDFEAKYPVTTQDEIGELGYSINVLSDKLEKTISELKSANNELLTDLENKVQIDEMRKEFLSNVTHELKTPIALIQGYAEGLKDNISDDPESKEFYCEVIIDEAQKMNTMVKKLLSLNQIESGQNQINLERFDLIALLQSVADSTKLIFEQKDVTLYFEAEEPLYVWADEYMIEEVITNYISNALNHIDGARIIEIKLIQKEKVVRVAIFNTGCNIPEEELNNIWIKFYKVDKARTREYGGNGIGLSIVKAIMDSHNQKCGVMNHEAGVEFWFELDTQMDSF</sequence>
<dbReference type="Pfam" id="PF02518">
    <property type="entry name" value="HATPase_c"/>
    <property type="match status" value="1"/>
</dbReference>
<keyword evidence="7" id="KW-0902">Two-component regulatory system</keyword>
<name>A0A6S6R0U3_9FIRM</name>
<dbReference type="KEGG" id="acel:acsn021_32350"/>
<evidence type="ECO:0000256" key="6">
    <source>
        <dbReference type="ARBA" id="ARBA00022777"/>
    </source>
</evidence>
<evidence type="ECO:0000256" key="4">
    <source>
        <dbReference type="ARBA" id="ARBA00022553"/>
    </source>
</evidence>